<evidence type="ECO:0000256" key="13">
    <source>
        <dbReference type="SAM" id="SignalP"/>
    </source>
</evidence>
<organism evidence="15 16">
    <name type="scientific">Pteropus vampyrus</name>
    <name type="common">Large flying fox</name>
    <dbReference type="NCBI Taxonomy" id="132908"/>
    <lineage>
        <taxon>Eukaryota</taxon>
        <taxon>Metazoa</taxon>
        <taxon>Chordata</taxon>
        <taxon>Craniata</taxon>
        <taxon>Vertebrata</taxon>
        <taxon>Euteleostomi</taxon>
        <taxon>Mammalia</taxon>
        <taxon>Eutheria</taxon>
        <taxon>Laurasiatheria</taxon>
        <taxon>Chiroptera</taxon>
        <taxon>Yinpterochiroptera</taxon>
        <taxon>Pteropodoidea</taxon>
        <taxon>Pteropodidae</taxon>
        <taxon>Pteropodinae</taxon>
        <taxon>Pteropus</taxon>
    </lineage>
</organism>
<evidence type="ECO:0000256" key="7">
    <source>
        <dbReference type="ARBA" id="ARBA00023157"/>
    </source>
</evidence>
<dbReference type="InterPro" id="IPR045860">
    <property type="entry name" value="Snake_toxin-like_sf"/>
</dbReference>
<evidence type="ECO:0000256" key="12">
    <source>
        <dbReference type="ARBA" id="ARBA00031867"/>
    </source>
</evidence>
<dbReference type="InterPro" id="IPR018363">
    <property type="entry name" value="CD59_antigen_CS"/>
</dbReference>
<feature type="domain" description="UPAR/Ly6" evidence="14">
    <location>
        <begin position="26"/>
        <end position="108"/>
    </location>
</feature>
<keyword evidence="4" id="KW-0336">GPI-anchor</keyword>
<dbReference type="PROSITE" id="PS00983">
    <property type="entry name" value="LY6_UPAR"/>
    <property type="match status" value="1"/>
</dbReference>
<keyword evidence="8" id="KW-0325">Glycoprotein</keyword>
<dbReference type="GO" id="GO:0098552">
    <property type="term" value="C:side of membrane"/>
    <property type="evidence" value="ECO:0007669"/>
    <property type="project" value="UniProtKB-KW"/>
</dbReference>
<evidence type="ECO:0000256" key="8">
    <source>
        <dbReference type="ARBA" id="ARBA00023180"/>
    </source>
</evidence>
<dbReference type="InterPro" id="IPR016054">
    <property type="entry name" value="LY6_UPA_recep-like"/>
</dbReference>
<keyword evidence="5 13" id="KW-0732">Signal</keyword>
<dbReference type="GO" id="GO:0005886">
    <property type="term" value="C:plasma membrane"/>
    <property type="evidence" value="ECO:0007669"/>
    <property type="project" value="UniProtKB-SubCell"/>
</dbReference>
<accession>A0A6P3Q6R6</accession>
<dbReference type="CDD" id="cd23554">
    <property type="entry name" value="TFP_LU_ECD_CD59"/>
    <property type="match status" value="1"/>
</dbReference>
<dbReference type="GO" id="GO:0001848">
    <property type="term" value="F:complement binding"/>
    <property type="evidence" value="ECO:0007669"/>
    <property type="project" value="TreeGrafter"/>
</dbReference>
<evidence type="ECO:0000259" key="14">
    <source>
        <dbReference type="SMART" id="SM00134"/>
    </source>
</evidence>
<dbReference type="SMART" id="SM00134">
    <property type="entry name" value="LU"/>
    <property type="match status" value="1"/>
</dbReference>
<comment type="subcellular location">
    <subcellularLocation>
        <location evidence="1">Cell membrane</location>
        <topology evidence="1">Lipid-anchor</topology>
        <topology evidence="1">GPI-anchor</topology>
    </subcellularLocation>
</comment>
<dbReference type="SUPFAM" id="SSF57302">
    <property type="entry name" value="Snake toxin-like"/>
    <property type="match status" value="1"/>
</dbReference>
<evidence type="ECO:0000256" key="11">
    <source>
        <dbReference type="ARBA" id="ARBA00031590"/>
    </source>
</evidence>
<dbReference type="GO" id="GO:0001971">
    <property type="term" value="P:negative regulation of activation of membrane attack complex"/>
    <property type="evidence" value="ECO:0007669"/>
    <property type="project" value="TreeGrafter"/>
</dbReference>
<feature type="chain" id="PRO_5027832984" description="CD59 glycoprotein" evidence="13">
    <location>
        <begin position="26"/>
        <end position="122"/>
    </location>
</feature>
<comment type="subunit">
    <text evidence="2">Interacts with T-cell surface antigen CD2.</text>
</comment>
<sequence length="122" mass="13848">MGSKGGFVLLGLLLILFALYHSGHGLECYSCLNPINSCTAAINCSQNLDACLYVKAEERTYYQCWKFDNCNFRYISKALGENKLEYDCCQKNLCNRNDAVRASGKTFLLLTQLLAAFWKFFL</sequence>
<evidence type="ECO:0000256" key="3">
    <source>
        <dbReference type="ARBA" id="ARBA00015038"/>
    </source>
</evidence>
<dbReference type="Gene3D" id="2.10.60.10">
    <property type="entry name" value="CD59"/>
    <property type="match status" value="1"/>
</dbReference>
<evidence type="ECO:0000256" key="2">
    <source>
        <dbReference type="ARBA" id="ARBA00011481"/>
    </source>
</evidence>
<dbReference type="GeneID" id="105289964"/>
<keyword evidence="7" id="KW-1015">Disulfide bond</keyword>
<evidence type="ECO:0000256" key="5">
    <source>
        <dbReference type="ARBA" id="ARBA00022729"/>
    </source>
</evidence>
<evidence type="ECO:0000313" key="16">
    <source>
        <dbReference type="RefSeq" id="XP_011355102.1"/>
    </source>
</evidence>
<dbReference type="PANTHER" id="PTHR10036:SF24">
    <property type="entry name" value="CD59 GLYCOPROTEIN"/>
    <property type="match status" value="1"/>
</dbReference>
<dbReference type="Proteomes" id="UP000515202">
    <property type="component" value="Unplaced"/>
</dbReference>
<keyword evidence="9" id="KW-0449">Lipoprotein</keyword>
<dbReference type="AlphaFoldDB" id="A0A6P3Q6R6"/>
<keyword evidence="15" id="KW-1185">Reference proteome</keyword>
<dbReference type="Pfam" id="PF25152">
    <property type="entry name" value="CD59"/>
    <property type="match status" value="1"/>
</dbReference>
<evidence type="ECO:0000256" key="4">
    <source>
        <dbReference type="ARBA" id="ARBA00022622"/>
    </source>
</evidence>
<evidence type="ECO:0000256" key="10">
    <source>
        <dbReference type="ARBA" id="ARBA00029920"/>
    </source>
</evidence>
<gene>
    <name evidence="16" type="primary">CD59</name>
</gene>
<dbReference type="CTD" id="966"/>
<dbReference type="OrthoDB" id="10011411at2759"/>
<dbReference type="KEGG" id="pvp:105289964"/>
<feature type="signal peptide" evidence="13">
    <location>
        <begin position="1"/>
        <end position="25"/>
    </location>
</feature>
<dbReference type="RefSeq" id="XP_011355102.1">
    <property type="nucleotide sequence ID" value="XM_011356800.2"/>
</dbReference>
<evidence type="ECO:0000256" key="9">
    <source>
        <dbReference type="ARBA" id="ARBA00023288"/>
    </source>
</evidence>
<proteinExistence type="predicted"/>
<dbReference type="InterPro" id="IPR056949">
    <property type="entry name" value="CD59"/>
</dbReference>
<protein>
    <recommendedName>
        <fullName evidence="3">CD59 glycoprotein</fullName>
    </recommendedName>
    <alternativeName>
        <fullName evidence="11">MAC-inhibitory protein</fullName>
    </alternativeName>
    <alternativeName>
        <fullName evidence="12">Membrane attack complex inhibition factor</fullName>
    </alternativeName>
    <alternativeName>
        <fullName evidence="10">Protectin</fullName>
    </alternativeName>
</protein>
<evidence type="ECO:0000256" key="1">
    <source>
        <dbReference type="ARBA" id="ARBA00004609"/>
    </source>
</evidence>
<dbReference type="PANTHER" id="PTHR10036">
    <property type="entry name" value="CD59 GLYCOPROTEIN"/>
    <property type="match status" value="1"/>
</dbReference>
<evidence type="ECO:0000313" key="15">
    <source>
        <dbReference type="Proteomes" id="UP000515202"/>
    </source>
</evidence>
<keyword evidence="6" id="KW-0472">Membrane</keyword>
<evidence type="ECO:0000256" key="6">
    <source>
        <dbReference type="ARBA" id="ARBA00023136"/>
    </source>
</evidence>
<reference evidence="16" key="1">
    <citation type="submission" date="2025-08" db="UniProtKB">
        <authorList>
            <consortium name="RefSeq"/>
        </authorList>
    </citation>
    <scope>IDENTIFICATION</scope>
    <source>
        <tissue evidence="16">Kidney</tissue>
    </source>
</reference>
<name>A0A6P3Q6R6_PTEVA</name>